<evidence type="ECO:0000256" key="5">
    <source>
        <dbReference type="ARBA" id="ARBA00022927"/>
    </source>
</evidence>
<feature type="compositionally biased region" description="Low complexity" evidence="9">
    <location>
        <begin position="329"/>
        <end position="347"/>
    </location>
</feature>
<dbReference type="PROSITE" id="PS51434">
    <property type="entry name" value="NUP_C"/>
    <property type="match status" value="1"/>
</dbReference>
<evidence type="ECO:0000313" key="12">
    <source>
        <dbReference type="Proteomes" id="UP001162131"/>
    </source>
</evidence>
<dbReference type="SUPFAM" id="SSF54236">
    <property type="entry name" value="Ubiquitin-like"/>
    <property type="match status" value="1"/>
</dbReference>
<dbReference type="Pfam" id="PF11976">
    <property type="entry name" value="Rad60-SLD"/>
    <property type="match status" value="1"/>
</dbReference>
<dbReference type="GO" id="GO:0015031">
    <property type="term" value="P:protein transport"/>
    <property type="evidence" value="ECO:0007669"/>
    <property type="project" value="UniProtKB-KW"/>
</dbReference>
<evidence type="ECO:0000259" key="10">
    <source>
        <dbReference type="PROSITE" id="PS51434"/>
    </source>
</evidence>
<keyword evidence="7" id="KW-0906">Nuclear pore complex</keyword>
<dbReference type="EMBL" id="CAJZBQ010000027">
    <property type="protein sequence ID" value="CAG9320900.1"/>
    <property type="molecule type" value="Genomic_DNA"/>
</dbReference>
<feature type="compositionally biased region" description="Polar residues" evidence="9">
    <location>
        <begin position="252"/>
        <end position="279"/>
    </location>
</feature>
<dbReference type="PANTHER" id="PTHR23198">
    <property type="entry name" value="NUCLEOPORIN"/>
    <property type="match status" value="1"/>
</dbReference>
<evidence type="ECO:0000256" key="7">
    <source>
        <dbReference type="ARBA" id="ARBA00023132"/>
    </source>
</evidence>
<dbReference type="Proteomes" id="UP001162131">
    <property type="component" value="Unassembled WGS sequence"/>
</dbReference>
<feature type="compositionally biased region" description="Polar residues" evidence="9">
    <location>
        <begin position="1"/>
        <end position="58"/>
    </location>
</feature>
<evidence type="ECO:0000256" key="9">
    <source>
        <dbReference type="SAM" id="MobiDB-lite"/>
    </source>
</evidence>
<dbReference type="Pfam" id="PF04096">
    <property type="entry name" value="Nucleoporin2"/>
    <property type="match status" value="1"/>
</dbReference>
<dbReference type="GO" id="GO:0051028">
    <property type="term" value="P:mRNA transport"/>
    <property type="evidence" value="ECO:0007669"/>
    <property type="project" value="UniProtKB-KW"/>
</dbReference>
<dbReference type="CDD" id="cd17039">
    <property type="entry name" value="Ubl_ubiquitin_like"/>
    <property type="match status" value="1"/>
</dbReference>
<evidence type="ECO:0000256" key="4">
    <source>
        <dbReference type="ARBA" id="ARBA00022816"/>
    </source>
</evidence>
<feature type="region of interest" description="Disordered" evidence="9">
    <location>
        <begin position="314"/>
        <end position="347"/>
    </location>
</feature>
<name>A0AAU9J211_9CILI</name>
<evidence type="ECO:0000313" key="11">
    <source>
        <dbReference type="EMBL" id="CAG9320900.1"/>
    </source>
</evidence>
<dbReference type="PANTHER" id="PTHR23198:SF6">
    <property type="entry name" value="NUCLEAR PORE COMPLEX PROTEIN NUP98-NUP96"/>
    <property type="match status" value="1"/>
</dbReference>
<organism evidence="11 12">
    <name type="scientific">Blepharisma stoltei</name>
    <dbReference type="NCBI Taxonomy" id="1481888"/>
    <lineage>
        <taxon>Eukaryota</taxon>
        <taxon>Sar</taxon>
        <taxon>Alveolata</taxon>
        <taxon>Ciliophora</taxon>
        <taxon>Postciliodesmatophora</taxon>
        <taxon>Heterotrichea</taxon>
        <taxon>Heterotrichida</taxon>
        <taxon>Blepharismidae</taxon>
        <taxon>Blepharisma</taxon>
    </lineage>
</organism>
<dbReference type="InterPro" id="IPR029071">
    <property type="entry name" value="Ubiquitin-like_domsf"/>
</dbReference>
<evidence type="ECO:0000256" key="3">
    <source>
        <dbReference type="ARBA" id="ARBA00022448"/>
    </source>
</evidence>
<protein>
    <recommendedName>
        <fullName evidence="10">Peptidase S59 domain-containing protein</fullName>
    </recommendedName>
</protein>
<feature type="region of interest" description="Disordered" evidence="9">
    <location>
        <begin position="1"/>
        <end position="92"/>
    </location>
</feature>
<comment type="caution">
    <text evidence="11">The sequence shown here is derived from an EMBL/GenBank/DDBJ whole genome shotgun (WGS) entry which is preliminary data.</text>
</comment>
<keyword evidence="5" id="KW-0653">Protein transport</keyword>
<evidence type="ECO:0000256" key="1">
    <source>
        <dbReference type="ARBA" id="ARBA00004567"/>
    </source>
</evidence>
<accession>A0AAU9J211</accession>
<keyword evidence="12" id="KW-1185">Reference proteome</keyword>
<dbReference type="Gene3D" id="3.30.1610.10">
    <property type="entry name" value="Peptidase S59, nucleoporin"/>
    <property type="match status" value="1"/>
</dbReference>
<dbReference type="InterPro" id="IPR037665">
    <property type="entry name" value="Nucleoporin_S59-like"/>
</dbReference>
<gene>
    <name evidence="11" type="ORF">BSTOLATCC_MIC27476</name>
</gene>
<comment type="subcellular location">
    <subcellularLocation>
        <location evidence="1">Nucleus</location>
        <location evidence="1">Nuclear pore complex</location>
    </subcellularLocation>
</comment>
<evidence type="ECO:0000256" key="2">
    <source>
        <dbReference type="ARBA" id="ARBA00008926"/>
    </source>
</evidence>
<dbReference type="GO" id="GO:0005643">
    <property type="term" value="C:nuclear pore"/>
    <property type="evidence" value="ECO:0007669"/>
    <property type="project" value="UniProtKB-SubCell"/>
</dbReference>
<evidence type="ECO:0000256" key="8">
    <source>
        <dbReference type="ARBA" id="ARBA00023242"/>
    </source>
</evidence>
<dbReference type="SUPFAM" id="SSF82215">
    <property type="entry name" value="C-terminal autoproteolytic domain of nucleoporin nup98"/>
    <property type="match status" value="1"/>
</dbReference>
<reference evidence="11" key="1">
    <citation type="submission" date="2021-09" db="EMBL/GenBank/DDBJ databases">
        <authorList>
            <consortium name="AG Swart"/>
            <person name="Singh M."/>
            <person name="Singh A."/>
            <person name="Seah K."/>
            <person name="Emmerich C."/>
        </authorList>
    </citation>
    <scope>NUCLEOTIDE SEQUENCE</scope>
    <source>
        <strain evidence="11">ATCC30299</strain>
    </source>
</reference>
<keyword evidence="6" id="KW-0811">Translocation</keyword>
<feature type="domain" description="Peptidase S59" evidence="10">
    <location>
        <begin position="690"/>
        <end position="819"/>
    </location>
</feature>
<dbReference type="InterPro" id="IPR036903">
    <property type="entry name" value="Nup98_auto-Pept-S59_dom_sf"/>
</dbReference>
<feature type="compositionally biased region" description="Low complexity" evidence="9">
    <location>
        <begin position="59"/>
        <end position="73"/>
    </location>
</feature>
<keyword evidence="4" id="KW-0509">mRNA transport</keyword>
<keyword evidence="8" id="KW-0539">Nucleus</keyword>
<dbReference type="AlphaFoldDB" id="A0AAU9J211"/>
<sequence>MNTNSYQSANPYSNIPNPFQSNPTSNYQNPSQFQATPNPFSTSMPSSYSAYQAQPPITSSSQSRSFPSFQPASTLQNNPMTTQSSIYGQTSTPMGYSQAFQMQGSSNTMGQNRVGFNLPASSTPQNIYGTVNNSMSFGNNNQFGNYPKYKATQIKEDLVAINITNIIGMQEYGHKSVEELRFEDKKKYPNGVPMGGSNLMQTSALRTSSPFGVNSTQTSNTASAYNKPFGASTWPPQSSSFVPSQIGATASSQPFQVSNGPFSTGHTPFQSSQPFSQGMTSPFQTSQQQNFQTFQPANTLGAMPFQMSQAPFQSSQSFQVKPNFPPASTTPTQSFSSNPQQFQTSPFFQSQPLQNNSLIQPWPATVSQPFQPNPTYSAPQTTTSNQFAALAQPFQNFQPALQAFQNTFQPKPLIAPNSQSLLSANSSSMPMSSAFQLNANTSLIPPPVLPSSNFLLPNQTLSSTSFNPVTPLLSSPTQPGSLFQTSNQPTFTPAQITAQSLFGGYSPTNRKTETISSQIERIASPKFENKSIRRFERKIGNSGWDDWRLNQTPKSPDISCLIKRPSFANLKLEPYKEEDVSKLDPAPSPVNRGRSFEIEAVLHNPNPTHIKIPTHKNMLINDIKTYILRQIKIPQNSIVQLVFKSTVAQEDDTIGSLGVSHGDIINIVIAEEGPSKSEMVSKEMLPKLTNEEYTISPSMIELARMTKDEITRVKDFTIENSYGKIIFEGETNLIGVDLDQIIKIGYREAIIYPDDSENQKPKVGEELNKSATIMLYKCAPDRESEEKFVEKLKKSCLRNRTQYIGWDKETQIYTFKING</sequence>
<comment type="similarity">
    <text evidence="2">Belongs to the nucleoporin GLFG family.</text>
</comment>
<dbReference type="GO" id="GO:0017056">
    <property type="term" value="F:structural constituent of nuclear pore"/>
    <property type="evidence" value="ECO:0007669"/>
    <property type="project" value="InterPro"/>
</dbReference>
<dbReference type="InterPro" id="IPR007230">
    <property type="entry name" value="Nup98_auto-Pept-S59_dom"/>
</dbReference>
<evidence type="ECO:0000256" key="6">
    <source>
        <dbReference type="ARBA" id="ARBA00023010"/>
    </source>
</evidence>
<feature type="region of interest" description="Disordered" evidence="9">
    <location>
        <begin position="252"/>
        <end position="288"/>
    </location>
</feature>
<feature type="compositionally biased region" description="Polar residues" evidence="9">
    <location>
        <begin position="74"/>
        <end position="92"/>
    </location>
</feature>
<keyword evidence="3" id="KW-0813">Transport</keyword>
<proteinExistence type="inferred from homology"/>
<dbReference type="InterPro" id="IPR022617">
    <property type="entry name" value="Rad60/SUMO-like_dom"/>
</dbReference>